<dbReference type="EMBL" id="BTPD01000006">
    <property type="protein sequence ID" value="GMQ29461.1"/>
    <property type="molecule type" value="Genomic_DNA"/>
</dbReference>
<dbReference type="Proteomes" id="UP001338309">
    <property type="component" value="Unassembled WGS sequence"/>
</dbReference>
<comment type="caution">
    <text evidence="1">The sequence shown here is derived from an EMBL/GenBank/DDBJ whole genome shotgun (WGS) entry which is preliminary data.</text>
</comment>
<protein>
    <recommendedName>
        <fullName evidence="3">TonB C-terminal domain-containing protein</fullName>
    </recommendedName>
</protein>
<reference evidence="1 2" key="1">
    <citation type="submission" date="2023-08" db="EMBL/GenBank/DDBJ databases">
        <title>Draft genome sequence of Algoriphagus confluentis.</title>
        <authorList>
            <person name="Takatani N."/>
            <person name="Hosokawa M."/>
            <person name="Sawabe T."/>
        </authorList>
    </citation>
    <scope>NUCLEOTIDE SEQUENCE [LARGE SCALE GENOMIC DNA]</scope>
    <source>
        <strain evidence="1 2">NBRC 111222</strain>
    </source>
</reference>
<evidence type="ECO:0000313" key="1">
    <source>
        <dbReference type="EMBL" id="GMQ29461.1"/>
    </source>
</evidence>
<keyword evidence="2" id="KW-1185">Reference proteome</keyword>
<name>A0ABQ6PP63_9BACT</name>
<accession>A0ABQ6PP63</accession>
<organism evidence="1 2">
    <name type="scientific">Algoriphagus confluentis</name>
    <dbReference type="NCBI Taxonomy" id="1697556"/>
    <lineage>
        <taxon>Bacteria</taxon>
        <taxon>Pseudomonadati</taxon>
        <taxon>Bacteroidota</taxon>
        <taxon>Cytophagia</taxon>
        <taxon>Cytophagales</taxon>
        <taxon>Cyclobacteriaceae</taxon>
        <taxon>Algoriphagus</taxon>
    </lineage>
</organism>
<proteinExistence type="predicted"/>
<gene>
    <name evidence="1" type="ORF">Aconfl_21040</name>
</gene>
<evidence type="ECO:0008006" key="3">
    <source>
        <dbReference type="Google" id="ProtNLM"/>
    </source>
</evidence>
<evidence type="ECO:0000313" key="2">
    <source>
        <dbReference type="Proteomes" id="UP001338309"/>
    </source>
</evidence>
<sequence>MQQKYYQFLSYGSDSTQIERIFTLQNQLVRTVRKGKKTAEFQELTLEEYDLQGQLTHRKIVNLFNSKFISTYYDKGEQVAQLIYRGEHKYSIYRKGYDKPRERLENDFEPYPKDEKARFPFLLSQKTRIEKSKWPEERQLIVVGVLVDESGEVKSVEWANPLGADPEIAKIFVKAVSSWKKGYIPAKDAQENPLQKWRYFYFHAGGKFAHGPIEVSFRK</sequence>